<keyword evidence="3" id="KW-0808">Transferase</keyword>
<comment type="subcellular location">
    <subcellularLocation>
        <location evidence="1">Cell membrane</location>
        <topology evidence="1">Multi-pass membrane protein</topology>
    </subcellularLocation>
</comment>
<dbReference type="Pfam" id="PF09594">
    <property type="entry name" value="GT87"/>
    <property type="match status" value="1"/>
</dbReference>
<evidence type="ECO:0000313" key="9">
    <source>
        <dbReference type="EMBL" id="QJE72191.1"/>
    </source>
</evidence>
<dbReference type="InterPro" id="IPR018584">
    <property type="entry name" value="GT87"/>
</dbReference>
<keyword evidence="5 8" id="KW-1133">Transmembrane helix</keyword>
<organism evidence="9 10">
    <name type="scientific">Aerophototrophica crusticola</name>
    <dbReference type="NCBI Taxonomy" id="1709002"/>
    <lineage>
        <taxon>Bacteria</taxon>
        <taxon>Pseudomonadati</taxon>
        <taxon>Pseudomonadota</taxon>
        <taxon>Alphaproteobacteria</taxon>
        <taxon>Rhodospirillales</taxon>
        <taxon>Rhodospirillaceae</taxon>
        <taxon>Aerophototrophica</taxon>
    </lineage>
</organism>
<accession>A0A858R480</accession>
<comment type="similarity">
    <text evidence="7">Belongs to the glycosyltransferase 87 family.</text>
</comment>
<protein>
    <submittedName>
        <fullName evidence="9">DUF2029 domain-containing protein</fullName>
    </submittedName>
</protein>
<evidence type="ECO:0000256" key="4">
    <source>
        <dbReference type="ARBA" id="ARBA00022692"/>
    </source>
</evidence>
<evidence type="ECO:0000256" key="3">
    <source>
        <dbReference type="ARBA" id="ARBA00022679"/>
    </source>
</evidence>
<sequence>MQDRVPALSPRPLPRWAAGLLCALLALLAGWALSRSLPGPGLLDFGSFMGSGKAALEGLDPYGLYPPLTFHVVLPGFDVWNPNLNPPVGLLLFGPLSTLEPFHAFRIWWAVSFVTYGILVLLLLRRYRREDPLLPGLWAFALAGFWDTLVLGQIYVPLALAAVGAWLCLDKGRPVAAGLLIGIVIAVKPNFLVWPGLLFLAGHFVPALAAGACALALSLLAGLVFGFETYAQWAQVVANDINRGVFLTNASLPGLLDRMGLHGTGKLASLALLAGLAWWAWRSRPDPMRASTLGLLGALLASPLAWVHYSLFLLPAFLSGRMNPALLLAAALLVIPVPTVLDHFMAAPAWQQATLGSAYGWALLLCLVGFSQQRREPAAHAAGDQQLPARNHMVA</sequence>
<dbReference type="GO" id="GO:0005886">
    <property type="term" value="C:plasma membrane"/>
    <property type="evidence" value="ECO:0007669"/>
    <property type="project" value="UniProtKB-SubCell"/>
</dbReference>
<keyword evidence="6 8" id="KW-0472">Membrane</keyword>
<feature type="transmembrane region" description="Helical" evidence="8">
    <location>
        <begin position="176"/>
        <end position="200"/>
    </location>
</feature>
<keyword evidence="10" id="KW-1185">Reference proteome</keyword>
<evidence type="ECO:0000256" key="1">
    <source>
        <dbReference type="ARBA" id="ARBA00004651"/>
    </source>
</evidence>
<evidence type="ECO:0000256" key="7">
    <source>
        <dbReference type="ARBA" id="ARBA00024033"/>
    </source>
</evidence>
<dbReference type="GO" id="GO:0016758">
    <property type="term" value="F:hexosyltransferase activity"/>
    <property type="evidence" value="ECO:0007669"/>
    <property type="project" value="InterPro"/>
</dbReference>
<proteinExistence type="inferred from homology"/>
<evidence type="ECO:0000256" key="5">
    <source>
        <dbReference type="ARBA" id="ARBA00022989"/>
    </source>
</evidence>
<evidence type="ECO:0000256" key="6">
    <source>
        <dbReference type="ARBA" id="ARBA00023136"/>
    </source>
</evidence>
<keyword evidence="2" id="KW-1003">Cell membrane</keyword>
<reference evidence="9" key="1">
    <citation type="submission" date="2020-04" db="EMBL/GenBank/DDBJ databases">
        <title>A desert anoxygenic phototrophic bacterium fixes CO2 using RubisCO under aerobic conditions.</title>
        <authorList>
            <person name="Tang K."/>
        </authorList>
    </citation>
    <scope>NUCLEOTIDE SEQUENCE [LARGE SCALE GENOMIC DNA]</scope>
    <source>
        <strain evidence="9">MIMtkB3</strain>
    </source>
</reference>
<dbReference type="EMBL" id="CP051775">
    <property type="protein sequence ID" value="QJE72191.1"/>
    <property type="molecule type" value="Genomic_DNA"/>
</dbReference>
<dbReference type="Proteomes" id="UP000501891">
    <property type="component" value="Chromosome"/>
</dbReference>
<feature type="transmembrane region" description="Helical" evidence="8">
    <location>
        <begin position="353"/>
        <end position="370"/>
    </location>
</feature>
<feature type="transmembrane region" description="Helical" evidence="8">
    <location>
        <begin position="293"/>
        <end position="318"/>
    </location>
</feature>
<evidence type="ECO:0000313" key="10">
    <source>
        <dbReference type="Proteomes" id="UP000501891"/>
    </source>
</evidence>
<feature type="transmembrane region" description="Helical" evidence="8">
    <location>
        <begin position="107"/>
        <end position="124"/>
    </location>
</feature>
<evidence type="ECO:0000256" key="8">
    <source>
        <dbReference type="SAM" id="Phobius"/>
    </source>
</evidence>
<feature type="transmembrane region" description="Helical" evidence="8">
    <location>
        <begin position="136"/>
        <end position="156"/>
    </location>
</feature>
<feature type="transmembrane region" description="Helical" evidence="8">
    <location>
        <begin position="207"/>
        <end position="227"/>
    </location>
</feature>
<evidence type="ECO:0000256" key="2">
    <source>
        <dbReference type="ARBA" id="ARBA00022475"/>
    </source>
</evidence>
<keyword evidence="4 8" id="KW-0812">Transmembrane</keyword>
<dbReference type="KEGG" id="acru:HHL28_02925"/>
<dbReference type="AlphaFoldDB" id="A0A858R480"/>
<feature type="transmembrane region" description="Helical" evidence="8">
    <location>
        <begin position="259"/>
        <end position="281"/>
    </location>
</feature>
<name>A0A858R480_9PROT</name>
<gene>
    <name evidence="9" type="ORF">HHL28_02925</name>
</gene>